<dbReference type="RefSeq" id="WP_213412242.1">
    <property type="nucleotide sequence ID" value="NZ_BOVK01000028.1"/>
</dbReference>
<evidence type="ECO:0000256" key="4">
    <source>
        <dbReference type="ARBA" id="ARBA00022692"/>
    </source>
</evidence>
<keyword evidence="3" id="KW-1003">Cell membrane</keyword>
<dbReference type="SUPFAM" id="SSF103473">
    <property type="entry name" value="MFS general substrate transporter"/>
    <property type="match status" value="1"/>
</dbReference>
<reference evidence="8" key="1">
    <citation type="submission" date="2021-04" db="EMBL/GenBank/DDBJ databases">
        <title>Draft genome sequence of Xylanibacillus composti strain K13.</title>
        <authorList>
            <person name="Uke A."/>
            <person name="Chhe C."/>
            <person name="Baramee S."/>
            <person name="Kosugi A."/>
        </authorList>
    </citation>
    <scope>NUCLEOTIDE SEQUENCE</scope>
    <source>
        <strain evidence="8">K13</strain>
    </source>
</reference>
<sequence length="426" mass="46542">MEAGHRKRNLPLLLFSRTVSELGTSMFSFVLGLYVLEMTGSALKYSFILTAAILGRVVANSLAGIAADRYDKKHLILWAEYGSAAVLVLLWALHAWQELSWISALAGTVLISMLGSLLRVTLNSSVPELLDETAAQKANALFQTIGALALIGGPLLGAVAYSETGLTTVIVLNVITFVGSGLVLLLLRFPQVSELPLPGGAWAEMRATWTYIRGYAHLYEVLKISAIMNFILYPMMMLVLPFVIYQVLRMSETELAAIQACWAAGMVAGTLFLVVFKRGDALIRHFFHFLIVLGLLVFLWAYPGLPGIDAAVGAGDVGVYGALVFLIGFLQMLVQVPMYTYFQFRISLEMRGKVWGLANTLTDVSAPFGLWACGLLLDGISWVWVPLVSGAAIVLISAWMKTRFGQDMRIKMAGSEWEEGTDCQKA</sequence>
<feature type="transmembrane region" description="Helical" evidence="7">
    <location>
        <begin position="317"/>
        <end position="342"/>
    </location>
</feature>
<dbReference type="PANTHER" id="PTHR43266">
    <property type="entry name" value="MACROLIDE-EFFLUX PROTEIN"/>
    <property type="match status" value="1"/>
</dbReference>
<keyword evidence="9" id="KW-1185">Reference proteome</keyword>
<evidence type="ECO:0000256" key="2">
    <source>
        <dbReference type="ARBA" id="ARBA00022448"/>
    </source>
</evidence>
<comment type="caution">
    <text evidence="8">The sequence shown here is derived from an EMBL/GenBank/DDBJ whole genome shotgun (WGS) entry which is preliminary data.</text>
</comment>
<feature type="transmembrane region" description="Helical" evidence="7">
    <location>
        <begin position="354"/>
        <end position="377"/>
    </location>
</feature>
<accession>A0A8J4H6L2</accession>
<feature type="transmembrane region" description="Helical" evidence="7">
    <location>
        <begin position="286"/>
        <end position="305"/>
    </location>
</feature>
<dbReference type="Proteomes" id="UP000677918">
    <property type="component" value="Unassembled WGS sequence"/>
</dbReference>
<protein>
    <submittedName>
        <fullName evidence="8">MFS transporter</fullName>
    </submittedName>
</protein>
<proteinExistence type="predicted"/>
<organism evidence="8 9">
    <name type="scientific">Xylanibacillus composti</name>
    <dbReference type="NCBI Taxonomy" id="1572762"/>
    <lineage>
        <taxon>Bacteria</taxon>
        <taxon>Bacillati</taxon>
        <taxon>Bacillota</taxon>
        <taxon>Bacilli</taxon>
        <taxon>Bacillales</taxon>
        <taxon>Paenibacillaceae</taxon>
        <taxon>Xylanibacillus</taxon>
    </lineage>
</organism>
<feature type="transmembrane region" description="Helical" evidence="7">
    <location>
        <begin position="75"/>
        <end position="93"/>
    </location>
</feature>
<dbReference type="PANTHER" id="PTHR43266:SF9">
    <property type="entry name" value="PERMEASE, MAJOR FACILITATOR SUPERFAMILY-RELATED"/>
    <property type="match status" value="1"/>
</dbReference>
<evidence type="ECO:0000256" key="7">
    <source>
        <dbReference type="SAM" id="Phobius"/>
    </source>
</evidence>
<feature type="transmembrane region" description="Helical" evidence="7">
    <location>
        <begin position="42"/>
        <end position="63"/>
    </location>
</feature>
<name>A0A8J4H6L2_9BACL</name>
<dbReference type="EMBL" id="BOVK01000028">
    <property type="protein sequence ID" value="GIQ69438.1"/>
    <property type="molecule type" value="Genomic_DNA"/>
</dbReference>
<feature type="transmembrane region" description="Helical" evidence="7">
    <location>
        <begin position="256"/>
        <end position="274"/>
    </location>
</feature>
<dbReference type="Gene3D" id="1.20.1250.20">
    <property type="entry name" value="MFS general substrate transporter like domains"/>
    <property type="match status" value="1"/>
</dbReference>
<dbReference type="InterPro" id="IPR036259">
    <property type="entry name" value="MFS_trans_sf"/>
</dbReference>
<dbReference type="InterPro" id="IPR011701">
    <property type="entry name" value="MFS"/>
</dbReference>
<dbReference type="CDD" id="cd06173">
    <property type="entry name" value="MFS_MefA_like"/>
    <property type="match status" value="1"/>
</dbReference>
<feature type="transmembrane region" description="Helical" evidence="7">
    <location>
        <begin position="99"/>
        <end position="120"/>
    </location>
</feature>
<feature type="transmembrane region" description="Helical" evidence="7">
    <location>
        <begin position="166"/>
        <end position="187"/>
    </location>
</feature>
<evidence type="ECO:0000313" key="9">
    <source>
        <dbReference type="Proteomes" id="UP000677918"/>
    </source>
</evidence>
<dbReference type="Pfam" id="PF07690">
    <property type="entry name" value="MFS_1"/>
    <property type="match status" value="1"/>
</dbReference>
<feature type="transmembrane region" description="Helical" evidence="7">
    <location>
        <begin position="221"/>
        <end position="244"/>
    </location>
</feature>
<keyword evidence="6 7" id="KW-0472">Membrane</keyword>
<gene>
    <name evidence="8" type="ORF">XYCOK13_22620</name>
</gene>
<dbReference type="AlphaFoldDB" id="A0A8J4H6L2"/>
<evidence type="ECO:0000256" key="1">
    <source>
        <dbReference type="ARBA" id="ARBA00004651"/>
    </source>
</evidence>
<evidence type="ECO:0000256" key="6">
    <source>
        <dbReference type="ARBA" id="ARBA00023136"/>
    </source>
</evidence>
<keyword evidence="2" id="KW-0813">Transport</keyword>
<evidence type="ECO:0000313" key="8">
    <source>
        <dbReference type="EMBL" id="GIQ69438.1"/>
    </source>
</evidence>
<feature type="transmembrane region" description="Helical" evidence="7">
    <location>
        <begin position="140"/>
        <end position="160"/>
    </location>
</feature>
<dbReference type="GO" id="GO:0005886">
    <property type="term" value="C:plasma membrane"/>
    <property type="evidence" value="ECO:0007669"/>
    <property type="project" value="UniProtKB-SubCell"/>
</dbReference>
<keyword evidence="4 7" id="KW-0812">Transmembrane</keyword>
<keyword evidence="5 7" id="KW-1133">Transmembrane helix</keyword>
<feature type="transmembrane region" description="Helical" evidence="7">
    <location>
        <begin position="12"/>
        <end position="36"/>
    </location>
</feature>
<evidence type="ECO:0000256" key="3">
    <source>
        <dbReference type="ARBA" id="ARBA00022475"/>
    </source>
</evidence>
<feature type="transmembrane region" description="Helical" evidence="7">
    <location>
        <begin position="383"/>
        <end position="402"/>
    </location>
</feature>
<evidence type="ECO:0000256" key="5">
    <source>
        <dbReference type="ARBA" id="ARBA00022989"/>
    </source>
</evidence>
<comment type="subcellular location">
    <subcellularLocation>
        <location evidence="1">Cell membrane</location>
        <topology evidence="1">Multi-pass membrane protein</topology>
    </subcellularLocation>
</comment>
<dbReference type="GO" id="GO:0022857">
    <property type="term" value="F:transmembrane transporter activity"/>
    <property type="evidence" value="ECO:0007669"/>
    <property type="project" value="InterPro"/>
</dbReference>